<keyword evidence="2" id="KW-0560">Oxidoreductase</keyword>
<dbReference type="Pfam" id="PF04166">
    <property type="entry name" value="PdxA"/>
    <property type="match status" value="1"/>
</dbReference>
<keyword evidence="3" id="KW-0520">NAD</keyword>
<evidence type="ECO:0000313" key="4">
    <source>
        <dbReference type="EMBL" id="SHN65111.1"/>
    </source>
</evidence>
<dbReference type="AlphaFoldDB" id="A0A1M7T340"/>
<accession>A0A1M7T340</accession>
<evidence type="ECO:0000256" key="2">
    <source>
        <dbReference type="ARBA" id="ARBA00023002"/>
    </source>
</evidence>
<dbReference type="GO" id="GO:0046872">
    <property type="term" value="F:metal ion binding"/>
    <property type="evidence" value="ECO:0007669"/>
    <property type="project" value="UniProtKB-KW"/>
</dbReference>
<dbReference type="PANTHER" id="PTHR30004:SF6">
    <property type="entry name" value="D-THREONATE 4-PHOSPHATE DEHYDROGENASE"/>
    <property type="match status" value="1"/>
</dbReference>
<dbReference type="NCBIfam" id="TIGR00557">
    <property type="entry name" value="pdxA"/>
    <property type="match status" value="1"/>
</dbReference>
<dbReference type="OrthoDB" id="9801783at2"/>
<dbReference type="PANTHER" id="PTHR30004">
    <property type="entry name" value="4-HYDROXYTHREONINE-4-PHOSPHATE DEHYDROGENASE"/>
    <property type="match status" value="1"/>
</dbReference>
<keyword evidence="5" id="KW-1185">Reference proteome</keyword>
<dbReference type="GO" id="GO:0016491">
    <property type="term" value="F:oxidoreductase activity"/>
    <property type="evidence" value="ECO:0007669"/>
    <property type="project" value="UniProtKB-KW"/>
</dbReference>
<evidence type="ECO:0000313" key="5">
    <source>
        <dbReference type="Proteomes" id="UP000184096"/>
    </source>
</evidence>
<name>A0A1M7T340_9BRAD</name>
<protein>
    <submittedName>
        <fullName evidence="4">4-hydroxythreonine-4-phosphate dehydrogenase</fullName>
    </submittedName>
</protein>
<evidence type="ECO:0000256" key="3">
    <source>
        <dbReference type="ARBA" id="ARBA00023027"/>
    </source>
</evidence>
<dbReference type="InterPro" id="IPR005255">
    <property type="entry name" value="PdxA_fam"/>
</dbReference>
<dbReference type="GO" id="GO:0051287">
    <property type="term" value="F:NAD binding"/>
    <property type="evidence" value="ECO:0007669"/>
    <property type="project" value="InterPro"/>
</dbReference>
<reference evidence="5" key="1">
    <citation type="submission" date="2016-11" db="EMBL/GenBank/DDBJ databases">
        <authorList>
            <person name="Varghese N."/>
            <person name="Submissions S."/>
        </authorList>
    </citation>
    <scope>NUCLEOTIDE SEQUENCE [LARGE SCALE GENOMIC DNA]</scope>
    <source>
        <strain evidence="5">GAS401</strain>
    </source>
</reference>
<organism evidence="4 5">
    <name type="scientific">Bradyrhizobium erythrophlei</name>
    <dbReference type="NCBI Taxonomy" id="1437360"/>
    <lineage>
        <taxon>Bacteria</taxon>
        <taxon>Pseudomonadati</taxon>
        <taxon>Pseudomonadota</taxon>
        <taxon>Alphaproteobacteria</taxon>
        <taxon>Hyphomicrobiales</taxon>
        <taxon>Nitrobacteraceae</taxon>
        <taxon>Bradyrhizobium</taxon>
    </lineage>
</organism>
<dbReference type="Proteomes" id="UP000184096">
    <property type="component" value="Chromosome I"/>
</dbReference>
<dbReference type="SUPFAM" id="SSF53659">
    <property type="entry name" value="Isocitrate/Isopropylmalate dehydrogenase-like"/>
    <property type="match status" value="1"/>
</dbReference>
<dbReference type="EMBL" id="LT670849">
    <property type="protein sequence ID" value="SHN65111.1"/>
    <property type="molecule type" value="Genomic_DNA"/>
</dbReference>
<gene>
    <name evidence="4" type="ORF">SAMN05444170_0669</name>
</gene>
<dbReference type="RefSeq" id="WP_072816683.1">
    <property type="nucleotide sequence ID" value="NZ_LT670849.1"/>
</dbReference>
<dbReference type="Gene3D" id="3.40.718.10">
    <property type="entry name" value="Isopropylmalate Dehydrogenase"/>
    <property type="match status" value="1"/>
</dbReference>
<keyword evidence="1" id="KW-0479">Metal-binding</keyword>
<evidence type="ECO:0000256" key="1">
    <source>
        <dbReference type="ARBA" id="ARBA00022723"/>
    </source>
</evidence>
<sequence length="338" mass="35814">MSKRHLAITMGDPAGIGPEIIVKSCVRLRDRLSSGDLKLLIIGSRRAFDQASRQLAAGLDVPAVKADDAAWPNLSFLQADAESDQIAPGVLSADGGRFAYKAVEHGVRLSLSGRVGGIVTAPLNKEALNKAGYHYPGHTEMLAELTGVRGSVMLLAHGNMRVSHVSTHVALADVPSRLTPQRLRLVIDLTHKALLGLGIARPKIAVAALNPHGGEGGLFGRQDIDVSQPTIEKAIADGLDVIGPVPGDTVFVKLRAGQYDAVVAMYHDQGHIPVKLLGFEVDPKTGKWQELSGVNITLGLPIIRTSVDHGTAFDIAGKGIANERSMIEAIEYAERLAG</sequence>
<proteinExistence type="predicted"/>